<reference evidence="2" key="1">
    <citation type="journal article" date="2015" name="Nature">
        <title>Complex archaea that bridge the gap between prokaryotes and eukaryotes.</title>
        <authorList>
            <person name="Spang A."/>
            <person name="Saw J.H."/>
            <person name="Jorgensen S.L."/>
            <person name="Zaremba-Niedzwiedzka K."/>
            <person name="Martijn J."/>
            <person name="Lind A.E."/>
            <person name="van Eijk R."/>
            <person name="Schleper C."/>
            <person name="Guy L."/>
            <person name="Ettema T.J."/>
        </authorList>
    </citation>
    <scope>NUCLEOTIDE SEQUENCE</scope>
</reference>
<feature type="region of interest" description="Disordered" evidence="1">
    <location>
        <begin position="1"/>
        <end position="33"/>
    </location>
</feature>
<organism evidence="2">
    <name type="scientific">marine sediment metagenome</name>
    <dbReference type="NCBI Taxonomy" id="412755"/>
    <lineage>
        <taxon>unclassified sequences</taxon>
        <taxon>metagenomes</taxon>
        <taxon>ecological metagenomes</taxon>
    </lineage>
</organism>
<evidence type="ECO:0008006" key="3">
    <source>
        <dbReference type="Google" id="ProtNLM"/>
    </source>
</evidence>
<name>A0A0F9SN03_9ZZZZ</name>
<sequence length="244" mass="26886">MVEQAEVDTNQQVTGEAEPEGDLQPEVLTPTGPTVEELKTQLTALEGKYTKEVADKDRGNARLAKEIDTLKRAIQPLARRTFGEEDEPVETEYQRWQRELAAGDKADSPQPTQQVTQAQRDTTIRLQTLADEYGVDYANPPVELSGVIDELANLYYSDKPDGAVKVWKAGLAKMRTDKQTTADKEAKAKQADAERKAEQGQRDTTPSTGGGASSYEGIRDAWMKNPNDPGAYAAYVEARRARGI</sequence>
<evidence type="ECO:0000256" key="1">
    <source>
        <dbReference type="SAM" id="MobiDB-lite"/>
    </source>
</evidence>
<gene>
    <name evidence="2" type="ORF">LCGC14_0498410</name>
</gene>
<accession>A0A0F9SN03</accession>
<feature type="region of interest" description="Disordered" evidence="1">
    <location>
        <begin position="101"/>
        <end position="123"/>
    </location>
</feature>
<feature type="region of interest" description="Disordered" evidence="1">
    <location>
        <begin position="175"/>
        <end position="226"/>
    </location>
</feature>
<protein>
    <recommendedName>
        <fullName evidence="3">Scaffolding protein</fullName>
    </recommendedName>
</protein>
<feature type="compositionally biased region" description="Basic and acidic residues" evidence="1">
    <location>
        <begin position="175"/>
        <end position="201"/>
    </location>
</feature>
<dbReference type="AlphaFoldDB" id="A0A0F9SN03"/>
<feature type="compositionally biased region" description="Polar residues" evidence="1">
    <location>
        <begin position="109"/>
        <end position="123"/>
    </location>
</feature>
<evidence type="ECO:0000313" key="2">
    <source>
        <dbReference type="EMBL" id="KKN63737.1"/>
    </source>
</evidence>
<proteinExistence type="predicted"/>
<comment type="caution">
    <text evidence="2">The sequence shown here is derived from an EMBL/GenBank/DDBJ whole genome shotgun (WGS) entry which is preliminary data.</text>
</comment>
<dbReference type="EMBL" id="LAZR01000580">
    <property type="protein sequence ID" value="KKN63737.1"/>
    <property type="molecule type" value="Genomic_DNA"/>
</dbReference>